<dbReference type="CDD" id="cd00037">
    <property type="entry name" value="CLECT"/>
    <property type="match status" value="1"/>
</dbReference>
<gene>
    <name evidence="2" type="ORF">CLODIP_2_CD04746</name>
</gene>
<proteinExistence type="predicted"/>
<feature type="chain" id="PRO_5035945807" description="C-type lectin domain-containing protein" evidence="1">
    <location>
        <begin position="28"/>
        <end position="176"/>
    </location>
</feature>
<dbReference type="AlphaFoldDB" id="A0A8S1DN20"/>
<name>A0A8S1DN20_9INSE</name>
<dbReference type="InterPro" id="IPR016186">
    <property type="entry name" value="C-type_lectin-like/link_sf"/>
</dbReference>
<comment type="caution">
    <text evidence="2">The sequence shown here is derived from an EMBL/GenBank/DDBJ whole genome shotgun (WGS) entry which is preliminary data.</text>
</comment>
<sequence>MMVTVKNSIALFFFTVLLLKFDNGVHASCTTKPVEINNYSALHTEFCDQRISSELDKLQTETMECGFQTSTLSSIYDHSVAICNTQLASEGGLCDINTQMQRTTLAECSEKCFRPLQLESIKTSEIVKLATGSYFLSSPTQQMNWHMADQFCKSNGLELASVETIKENDALVAAFG</sequence>
<evidence type="ECO:0000313" key="2">
    <source>
        <dbReference type="EMBL" id="CAB3379455.1"/>
    </source>
</evidence>
<reference evidence="2 3" key="1">
    <citation type="submission" date="2020-04" db="EMBL/GenBank/DDBJ databases">
        <authorList>
            <person name="Alioto T."/>
            <person name="Alioto T."/>
            <person name="Gomez Garrido J."/>
        </authorList>
    </citation>
    <scope>NUCLEOTIDE SEQUENCE [LARGE SCALE GENOMIC DNA]</scope>
</reference>
<organism evidence="2 3">
    <name type="scientific">Cloeon dipterum</name>
    <dbReference type="NCBI Taxonomy" id="197152"/>
    <lineage>
        <taxon>Eukaryota</taxon>
        <taxon>Metazoa</taxon>
        <taxon>Ecdysozoa</taxon>
        <taxon>Arthropoda</taxon>
        <taxon>Hexapoda</taxon>
        <taxon>Insecta</taxon>
        <taxon>Pterygota</taxon>
        <taxon>Palaeoptera</taxon>
        <taxon>Ephemeroptera</taxon>
        <taxon>Pisciforma</taxon>
        <taxon>Baetidae</taxon>
        <taxon>Cloeon</taxon>
    </lineage>
</organism>
<dbReference type="Gene3D" id="3.10.100.10">
    <property type="entry name" value="Mannose-Binding Protein A, subunit A"/>
    <property type="match status" value="1"/>
</dbReference>
<feature type="signal peptide" evidence="1">
    <location>
        <begin position="1"/>
        <end position="27"/>
    </location>
</feature>
<protein>
    <recommendedName>
        <fullName evidence="4">C-type lectin domain-containing protein</fullName>
    </recommendedName>
</protein>
<dbReference type="OrthoDB" id="10255512at2759"/>
<evidence type="ECO:0000313" key="3">
    <source>
        <dbReference type="Proteomes" id="UP000494165"/>
    </source>
</evidence>
<dbReference type="SUPFAM" id="SSF56436">
    <property type="entry name" value="C-type lectin-like"/>
    <property type="match status" value="1"/>
</dbReference>
<keyword evidence="3" id="KW-1185">Reference proteome</keyword>
<evidence type="ECO:0008006" key="4">
    <source>
        <dbReference type="Google" id="ProtNLM"/>
    </source>
</evidence>
<dbReference type="EMBL" id="CADEPI010000186">
    <property type="protein sequence ID" value="CAB3379455.1"/>
    <property type="molecule type" value="Genomic_DNA"/>
</dbReference>
<accession>A0A8S1DN20</accession>
<keyword evidence="1" id="KW-0732">Signal</keyword>
<evidence type="ECO:0000256" key="1">
    <source>
        <dbReference type="SAM" id="SignalP"/>
    </source>
</evidence>
<dbReference type="Proteomes" id="UP000494165">
    <property type="component" value="Unassembled WGS sequence"/>
</dbReference>
<dbReference type="InterPro" id="IPR016187">
    <property type="entry name" value="CTDL_fold"/>
</dbReference>